<comment type="caution">
    <text evidence="1">The sequence shown here is derived from an EMBL/GenBank/DDBJ whole genome shotgun (WGS) entry which is preliminary data.</text>
</comment>
<protein>
    <recommendedName>
        <fullName evidence="3">Arc-like DNA binding domain-containing protein</fullName>
    </recommendedName>
</protein>
<dbReference type="EMBL" id="BJUD01000029">
    <property type="protein sequence ID" value="GEK29053.1"/>
    <property type="molecule type" value="Genomic_DNA"/>
</dbReference>
<proteinExistence type="predicted"/>
<evidence type="ECO:0000313" key="1">
    <source>
        <dbReference type="EMBL" id="GEK29053.1"/>
    </source>
</evidence>
<dbReference type="OrthoDB" id="2141513at2"/>
<evidence type="ECO:0008006" key="3">
    <source>
        <dbReference type="Google" id="ProtNLM"/>
    </source>
</evidence>
<name>A0A510VQ39_9LACO</name>
<dbReference type="InterPro" id="IPR010985">
    <property type="entry name" value="Ribbon_hlx_hlx"/>
</dbReference>
<dbReference type="RefSeq" id="WP_057811559.1">
    <property type="nucleotide sequence ID" value="NZ_JQCB01000019.1"/>
</dbReference>
<reference evidence="1 2" key="1">
    <citation type="submission" date="2019-07" db="EMBL/GenBank/DDBJ databases">
        <title>Whole genome shotgun sequence of Lactobacillus siliginis NBRC 101315.</title>
        <authorList>
            <person name="Hosoyama A."/>
            <person name="Uohara A."/>
            <person name="Ohji S."/>
            <person name="Ichikawa N."/>
        </authorList>
    </citation>
    <scope>NUCLEOTIDE SEQUENCE [LARGE SCALE GENOMIC DNA]</scope>
    <source>
        <strain evidence="1 2">NBRC 101315</strain>
    </source>
</reference>
<accession>A0A510VQ39</accession>
<dbReference type="AlphaFoldDB" id="A0A510VQ39"/>
<dbReference type="GO" id="GO:0006355">
    <property type="term" value="P:regulation of DNA-templated transcription"/>
    <property type="evidence" value="ECO:0007669"/>
    <property type="project" value="InterPro"/>
</dbReference>
<sequence length="110" mass="12546">MGDKSKEKRFLLRLDDELYNKIEAAAQRANRSVNAHINSILRASAGQNTFEHRQIVGQVLRGNQLNTENGLVEVSGIYYRFLIDNNEDVEPDVNYTVLESNGNILTLRRL</sequence>
<gene>
    <name evidence="1" type="ORF">LSI01_13640</name>
</gene>
<dbReference type="Pfam" id="PF05534">
    <property type="entry name" value="HicB"/>
    <property type="match status" value="1"/>
</dbReference>
<dbReference type="InterPro" id="IPR008651">
    <property type="entry name" value="Uncharacterised_HicB"/>
</dbReference>
<dbReference type="InterPro" id="IPR013321">
    <property type="entry name" value="Arc_rbn_hlx_hlx"/>
</dbReference>
<dbReference type="Gene3D" id="1.10.1220.10">
    <property type="entry name" value="Met repressor-like"/>
    <property type="match status" value="1"/>
</dbReference>
<dbReference type="Proteomes" id="UP000321429">
    <property type="component" value="Unassembled WGS sequence"/>
</dbReference>
<evidence type="ECO:0000313" key="2">
    <source>
        <dbReference type="Proteomes" id="UP000321429"/>
    </source>
</evidence>
<dbReference type="SUPFAM" id="SSF47598">
    <property type="entry name" value="Ribbon-helix-helix"/>
    <property type="match status" value="1"/>
</dbReference>
<organism evidence="1 2">
    <name type="scientific">Furfurilactobacillus siliginis</name>
    <dbReference type="NCBI Taxonomy" id="348151"/>
    <lineage>
        <taxon>Bacteria</taxon>
        <taxon>Bacillati</taxon>
        <taxon>Bacillota</taxon>
        <taxon>Bacilli</taxon>
        <taxon>Lactobacillales</taxon>
        <taxon>Lactobacillaceae</taxon>
        <taxon>Furfurilactobacillus</taxon>
    </lineage>
</organism>